<dbReference type="GO" id="GO:1900753">
    <property type="term" value="P:doxorubicin transport"/>
    <property type="evidence" value="ECO:0007669"/>
    <property type="project" value="InterPro"/>
</dbReference>
<comment type="caution">
    <text evidence="12">The sequence shown here is derived from an EMBL/GenBank/DDBJ whole genome shotgun (WGS) entry which is preliminary data.</text>
</comment>
<dbReference type="GO" id="GO:0005524">
    <property type="term" value="F:ATP binding"/>
    <property type="evidence" value="ECO:0007669"/>
    <property type="project" value="UniProtKB-KW"/>
</dbReference>
<dbReference type="Gene3D" id="3.40.50.300">
    <property type="entry name" value="P-loop containing nucleotide triphosphate hydrolases"/>
    <property type="match status" value="1"/>
</dbReference>
<evidence type="ECO:0000313" key="12">
    <source>
        <dbReference type="EMBL" id="TVT55697.1"/>
    </source>
</evidence>
<keyword evidence="13" id="KW-1185">Reference proteome</keyword>
<dbReference type="PANTHER" id="PTHR42711">
    <property type="entry name" value="ABC TRANSPORTER ATP-BINDING PROTEIN"/>
    <property type="match status" value="1"/>
</dbReference>
<feature type="region of interest" description="Disordered" evidence="10">
    <location>
        <begin position="307"/>
        <end position="341"/>
    </location>
</feature>
<organism evidence="12 13">
    <name type="scientific">Amycolatopsis rhizosphaerae</name>
    <dbReference type="NCBI Taxonomy" id="2053003"/>
    <lineage>
        <taxon>Bacteria</taxon>
        <taxon>Bacillati</taxon>
        <taxon>Actinomycetota</taxon>
        <taxon>Actinomycetes</taxon>
        <taxon>Pseudonocardiales</taxon>
        <taxon>Pseudonocardiaceae</taxon>
        <taxon>Amycolatopsis</taxon>
    </lineage>
</organism>
<dbReference type="Proteomes" id="UP000320011">
    <property type="component" value="Unassembled WGS sequence"/>
</dbReference>
<dbReference type="NCBIfam" id="TIGR01188">
    <property type="entry name" value="drrA"/>
    <property type="match status" value="1"/>
</dbReference>
<evidence type="ECO:0000259" key="11">
    <source>
        <dbReference type="PROSITE" id="PS50893"/>
    </source>
</evidence>
<comment type="similarity">
    <text evidence="9">Belongs to the ABC transporter superfamily. Drug exporter-1 (DrugE1) (TC 3.A.1.105) family.</text>
</comment>
<dbReference type="GO" id="GO:0043215">
    <property type="term" value="P:daunorubicin transport"/>
    <property type="evidence" value="ECO:0007669"/>
    <property type="project" value="InterPro"/>
</dbReference>
<comment type="subcellular location">
    <subcellularLocation>
        <location evidence="1">Cell membrane</location>
        <topology evidence="1">Peripheral membrane protein</topology>
    </subcellularLocation>
</comment>
<keyword evidence="4" id="KW-0547">Nucleotide-binding</keyword>
<evidence type="ECO:0000256" key="5">
    <source>
        <dbReference type="ARBA" id="ARBA00022840"/>
    </source>
</evidence>
<dbReference type="EMBL" id="VJWX01000061">
    <property type="protein sequence ID" value="TVT55697.1"/>
    <property type="molecule type" value="Genomic_DNA"/>
</dbReference>
<dbReference type="RefSeq" id="WP_144586924.1">
    <property type="nucleotide sequence ID" value="NZ_VJWX01000061.1"/>
</dbReference>
<reference evidence="12 13" key="1">
    <citation type="submission" date="2019-07" db="EMBL/GenBank/DDBJ databases">
        <authorList>
            <person name="Duangmal K."/>
            <person name="Teo W.F.A."/>
        </authorList>
    </citation>
    <scope>NUCLEOTIDE SEQUENCE [LARGE SCALE GENOMIC DNA]</scope>
    <source>
        <strain evidence="12 13">TBRC 6029</strain>
    </source>
</reference>
<evidence type="ECO:0000256" key="4">
    <source>
        <dbReference type="ARBA" id="ARBA00022741"/>
    </source>
</evidence>
<keyword evidence="2" id="KW-0813">Transport</keyword>
<keyword evidence="5 12" id="KW-0067">ATP-binding</keyword>
<dbReference type="SUPFAM" id="SSF52540">
    <property type="entry name" value="P-loop containing nucleoside triphosphate hydrolases"/>
    <property type="match status" value="1"/>
</dbReference>
<evidence type="ECO:0000256" key="9">
    <source>
        <dbReference type="ARBA" id="ARBA00049985"/>
    </source>
</evidence>
<dbReference type="InterPro" id="IPR050763">
    <property type="entry name" value="ABC_transporter_ATP-binding"/>
</dbReference>
<keyword evidence="8" id="KW-0046">Antibiotic resistance</keyword>
<dbReference type="GO" id="GO:0016887">
    <property type="term" value="F:ATP hydrolysis activity"/>
    <property type="evidence" value="ECO:0007669"/>
    <property type="project" value="InterPro"/>
</dbReference>
<accession>A0A558D3V3</accession>
<feature type="domain" description="ABC transporter" evidence="11">
    <location>
        <begin position="5"/>
        <end position="235"/>
    </location>
</feature>
<gene>
    <name evidence="12" type="ORF">FNH05_09295</name>
</gene>
<dbReference type="SMART" id="SM00382">
    <property type="entry name" value="AAA"/>
    <property type="match status" value="1"/>
</dbReference>
<dbReference type="InterPro" id="IPR027417">
    <property type="entry name" value="P-loop_NTPase"/>
</dbReference>
<reference evidence="12 13" key="2">
    <citation type="submission" date="2019-08" db="EMBL/GenBank/DDBJ databases">
        <title>Amycolatopsis acidicola sp. nov., isolated from peat swamp forest soil.</title>
        <authorList>
            <person name="Srisuk N."/>
        </authorList>
    </citation>
    <scope>NUCLEOTIDE SEQUENCE [LARGE SCALE GENOMIC DNA]</scope>
    <source>
        <strain evidence="12 13">TBRC 6029</strain>
    </source>
</reference>
<protein>
    <submittedName>
        <fullName evidence="12">ATP-binding cassette domain-containing protein</fullName>
    </submittedName>
</protein>
<evidence type="ECO:0000256" key="8">
    <source>
        <dbReference type="ARBA" id="ARBA00023251"/>
    </source>
</evidence>
<dbReference type="Pfam" id="PF00005">
    <property type="entry name" value="ABC_tran"/>
    <property type="match status" value="1"/>
</dbReference>
<dbReference type="GO" id="GO:0046677">
    <property type="term" value="P:response to antibiotic"/>
    <property type="evidence" value="ECO:0007669"/>
    <property type="project" value="UniProtKB-KW"/>
</dbReference>
<evidence type="ECO:0000256" key="6">
    <source>
        <dbReference type="ARBA" id="ARBA00022967"/>
    </source>
</evidence>
<name>A0A558D3V3_9PSEU</name>
<keyword evidence="6" id="KW-1278">Translocase</keyword>
<evidence type="ECO:0000313" key="13">
    <source>
        <dbReference type="Proteomes" id="UP000320011"/>
    </source>
</evidence>
<evidence type="ECO:0000256" key="10">
    <source>
        <dbReference type="SAM" id="MobiDB-lite"/>
    </source>
</evidence>
<keyword evidence="3" id="KW-1003">Cell membrane</keyword>
<evidence type="ECO:0000256" key="2">
    <source>
        <dbReference type="ARBA" id="ARBA00022448"/>
    </source>
</evidence>
<dbReference type="PANTHER" id="PTHR42711:SF19">
    <property type="entry name" value="DOXORUBICIN RESISTANCE ATP-BINDING PROTEIN DRRA"/>
    <property type="match status" value="1"/>
</dbReference>
<dbReference type="InterPro" id="IPR005894">
    <property type="entry name" value="DrrA"/>
</dbReference>
<evidence type="ECO:0000256" key="1">
    <source>
        <dbReference type="ARBA" id="ARBA00004202"/>
    </source>
</evidence>
<dbReference type="PROSITE" id="PS50893">
    <property type="entry name" value="ABC_TRANSPORTER_2"/>
    <property type="match status" value="1"/>
</dbReference>
<dbReference type="OrthoDB" id="9804819at2"/>
<sequence>MTAAIRAQGLVKRFGDVRAVNGVDLEVPAGTVLGLLGPNGAGKTTMIRMLATLVPPDAGQAWVAGHEISERPDLVRESIGLTGQYSMVDIDISGRENLYLFARLLDLPRRTAWARVDELLERLELTRVAGRLVSTYSGGLRRRLDLAASLIGRPKVLYLDEPTTGLDPHSRNGLWDIVRELVAQGTTVLLTTQYMTEAEELADHVAVMDDGAVVASGPIAELCAKVGGTVLRVRPAPSVSPKAVAAAFTGAGLGLVRTDDKTGLVSLTISHDDQLTRAVRTLGETGLPLVSVDTHTPGLDEVFLALTGRTPNTETRRKAGEESDGTFADRPAHYDPGQIDD</sequence>
<dbReference type="InterPro" id="IPR003439">
    <property type="entry name" value="ABC_transporter-like_ATP-bd"/>
</dbReference>
<proteinExistence type="inferred from homology"/>
<dbReference type="InterPro" id="IPR003593">
    <property type="entry name" value="AAA+_ATPase"/>
</dbReference>
<dbReference type="FunFam" id="3.40.50.300:FF:000589">
    <property type="entry name" value="ABC transporter, ATP-binding subunit"/>
    <property type="match status" value="1"/>
</dbReference>
<keyword evidence="7" id="KW-0472">Membrane</keyword>
<evidence type="ECO:0000256" key="3">
    <source>
        <dbReference type="ARBA" id="ARBA00022475"/>
    </source>
</evidence>
<dbReference type="AlphaFoldDB" id="A0A558D3V3"/>
<evidence type="ECO:0000256" key="7">
    <source>
        <dbReference type="ARBA" id="ARBA00023136"/>
    </source>
</evidence>
<dbReference type="GO" id="GO:0005886">
    <property type="term" value="C:plasma membrane"/>
    <property type="evidence" value="ECO:0007669"/>
    <property type="project" value="UniProtKB-SubCell"/>
</dbReference>